<evidence type="ECO:0000259" key="1">
    <source>
        <dbReference type="Pfam" id="PF17667"/>
    </source>
</evidence>
<sequence length="617" mass="69563">MDLFEKNPELKTARARLQTIVDSARKTELDMYSHLSSIFAFIKLPEDQCRNQARIRFSQPNNISLIIEPSDSFDHQMNKPDFSAVLGKLINAPGNRWRDRLSWCGVKVKTADCPRPINAMADPKQVVLQTTDYVHLHMTGQPFQLFSIGLFIYGNVFCVGIYNHVGVRFSPNYNIWSNLDTFIRVVRCIITNMTSHQLGQNTTVTQSTAGLRDEWFTKLQTIRLSTCSDYAPDDPVYEISLGGTTGHLDGERWVMVGSPIRVSLSLFGRGTLVWRVRNKRTSELRAMKNAWHSGARSHEADIYKLIQGEHHGVAHSDLEADVMHPGSDVAIGAAALRGSGGANSADHAVLHRVFIYPVGRPLYKARSELELIRGMRAALRGHKFLCDQSILHRDISVGNIMLSSDENPAESAEGFLMDLESALCMGPRVETRTLNPVRTPTSEVLKDTKVEYSRWDVEITKYGAPMTGTLQFMATDLLLSLSESEQASKREATNMLIEHKTHHGIESLLWIFIYSLIRRLLEAGSQNMDDQWKMWMSGLTDDLNQYFGSATPDSILAQRTEFRPGLVVRNFPSFFSAPVKCLVEKLREQFELRHRNPLTHIAVLNAFDIAIAQLTQS</sequence>
<name>A0A8E2DJ75_9APHY</name>
<dbReference type="PANTHER" id="PTHR38248:SF2">
    <property type="entry name" value="FUNK1 11"/>
    <property type="match status" value="1"/>
</dbReference>
<keyword evidence="3" id="KW-1185">Reference proteome</keyword>
<dbReference type="InterPro" id="IPR040976">
    <property type="entry name" value="Pkinase_fungal"/>
</dbReference>
<dbReference type="OrthoDB" id="3271155at2759"/>
<evidence type="ECO:0000313" key="2">
    <source>
        <dbReference type="EMBL" id="OCH89037.1"/>
    </source>
</evidence>
<feature type="domain" description="Fungal-type protein kinase" evidence="1">
    <location>
        <begin position="121"/>
        <end position="514"/>
    </location>
</feature>
<reference evidence="2 3" key="1">
    <citation type="submission" date="2016-07" db="EMBL/GenBank/DDBJ databases">
        <title>Draft genome of the white-rot fungus Obba rivulosa 3A-2.</title>
        <authorList>
            <consortium name="DOE Joint Genome Institute"/>
            <person name="Miettinen O."/>
            <person name="Riley R."/>
            <person name="Acob R."/>
            <person name="Barry K."/>
            <person name="Cullen D."/>
            <person name="De Vries R."/>
            <person name="Hainaut M."/>
            <person name="Hatakka A."/>
            <person name="Henrissat B."/>
            <person name="Hilden K."/>
            <person name="Kuo R."/>
            <person name="Labutti K."/>
            <person name="Lipzen A."/>
            <person name="Makela M.R."/>
            <person name="Sandor L."/>
            <person name="Spatafora J.W."/>
            <person name="Grigoriev I.V."/>
            <person name="Hibbett D.S."/>
        </authorList>
    </citation>
    <scope>NUCLEOTIDE SEQUENCE [LARGE SCALE GENOMIC DNA]</scope>
    <source>
        <strain evidence="2 3">3A-2</strain>
    </source>
</reference>
<dbReference type="SUPFAM" id="SSF56112">
    <property type="entry name" value="Protein kinase-like (PK-like)"/>
    <property type="match status" value="1"/>
</dbReference>
<gene>
    <name evidence="2" type="ORF">OBBRIDRAFT_836099</name>
</gene>
<dbReference type="InterPro" id="IPR011009">
    <property type="entry name" value="Kinase-like_dom_sf"/>
</dbReference>
<proteinExistence type="predicted"/>
<dbReference type="Gene3D" id="1.10.510.10">
    <property type="entry name" value="Transferase(Phosphotransferase) domain 1"/>
    <property type="match status" value="1"/>
</dbReference>
<dbReference type="GO" id="GO:0004672">
    <property type="term" value="F:protein kinase activity"/>
    <property type="evidence" value="ECO:0007669"/>
    <property type="project" value="InterPro"/>
</dbReference>
<dbReference type="AlphaFoldDB" id="A0A8E2DJ75"/>
<dbReference type="PROSITE" id="PS00109">
    <property type="entry name" value="PROTEIN_KINASE_TYR"/>
    <property type="match status" value="1"/>
</dbReference>
<accession>A0A8E2DJ75</accession>
<organism evidence="2 3">
    <name type="scientific">Obba rivulosa</name>
    <dbReference type="NCBI Taxonomy" id="1052685"/>
    <lineage>
        <taxon>Eukaryota</taxon>
        <taxon>Fungi</taxon>
        <taxon>Dikarya</taxon>
        <taxon>Basidiomycota</taxon>
        <taxon>Agaricomycotina</taxon>
        <taxon>Agaricomycetes</taxon>
        <taxon>Polyporales</taxon>
        <taxon>Gelatoporiaceae</taxon>
        <taxon>Obba</taxon>
    </lineage>
</organism>
<evidence type="ECO:0000313" key="3">
    <source>
        <dbReference type="Proteomes" id="UP000250043"/>
    </source>
</evidence>
<protein>
    <recommendedName>
        <fullName evidence="1">Fungal-type protein kinase domain-containing protein</fullName>
    </recommendedName>
</protein>
<dbReference type="Proteomes" id="UP000250043">
    <property type="component" value="Unassembled WGS sequence"/>
</dbReference>
<dbReference type="InterPro" id="IPR008266">
    <property type="entry name" value="Tyr_kinase_AS"/>
</dbReference>
<dbReference type="EMBL" id="KV722436">
    <property type="protein sequence ID" value="OCH89037.1"/>
    <property type="molecule type" value="Genomic_DNA"/>
</dbReference>
<dbReference type="Pfam" id="PF17667">
    <property type="entry name" value="Pkinase_fungal"/>
    <property type="match status" value="1"/>
</dbReference>
<dbReference type="PANTHER" id="PTHR38248">
    <property type="entry name" value="FUNK1 6"/>
    <property type="match status" value="1"/>
</dbReference>